<feature type="transmembrane region" description="Helical" evidence="8">
    <location>
        <begin position="378"/>
        <end position="399"/>
    </location>
</feature>
<evidence type="ECO:0000256" key="6">
    <source>
        <dbReference type="ARBA" id="ARBA00023136"/>
    </source>
</evidence>
<sequence>MRQRWHQLPAALFAILVASAYALETVIDERPNSRQVCAGMYSRKSWGGSVSPFILTKFVIPDDLPTEGEGSDPIVSLVVFEWGDKDLIGYPLVSDDVEGVEERVYICDEPSVTAGYCNGTDIGSFILAPNATAASHQEIITQAIHLKDPPPINYPIKRTGYYCVGTFAYNPPTQEFKAVLEFRNAFGELPAAQIAKLPFYAALTISYAFLALAWGALYYFNRSDILAVQNYITAIVVFLVVEMFMTWLFYDFQNRHGLNTGAKALMVIVAILSAARNSFSFFLLLIVCMGYGVVKPTLGKTMVYVRYLAATHFVFGLLYAVFSLTITPENAGPLILLVVLPLSATLTGFYIWTLSSLNATMKDLMERKQHVKAGMYRNLWWCILASIFVIFAFFFVNSWTLAGRSADDFVPNHWQTRWFILDGWLNLVYFADVVFVAYVWRPTANNRRFAMSEEIAQDDDGFEIASLRSSLDIDLEDPESAGGLGSGGSKPPAYDAPNYASHNAQQRERDFRRDASPLPAPIPTKPSPLQRRSLEADTMFALEDERESEEESEEDGRGRGWAAGAIAVTIPSCWYLWPTSHADSGHHDAHGEHEHEEEGEGGEDHSGGDSIVPKAVAEALPEGVEKAVPDAVHNTSGESGDGEEGGNGGEDHSGGDSVVPKSVAEALPEGVEKAVPDAVHNTSGGDSGEEEDSADDKGDDSKEDSHAAKGDAAARNSTEQKQTAKATDKASGSQGEGQDTGSVTPSEVAEPKDGGSDSGVGKGKMSSDSAGAGGETRKREPDSKGGFKKRIDSGLQKDIGGTDQQVDEDGSDKAAQSKAPLKGDAGQISSKQFGLSNTPTRHSTQIDQDPEKSKKAEGVDTAKAMGTIDPQRPAT</sequence>
<evidence type="ECO:0000313" key="12">
    <source>
        <dbReference type="EMBL" id="KAK5148211.1"/>
    </source>
</evidence>
<feature type="transmembrane region" description="Helical" evidence="8">
    <location>
        <begin position="231"/>
        <end position="250"/>
    </location>
</feature>
<dbReference type="Pfam" id="PF21902">
    <property type="entry name" value="PTM1-like_N"/>
    <property type="match status" value="1"/>
</dbReference>
<feature type="compositionally biased region" description="Basic and acidic residues" evidence="7">
    <location>
        <begin position="849"/>
        <end position="860"/>
    </location>
</feature>
<feature type="transmembrane region" description="Helical" evidence="8">
    <location>
        <begin position="334"/>
        <end position="357"/>
    </location>
</feature>
<evidence type="ECO:0000256" key="4">
    <source>
        <dbReference type="ARBA" id="ARBA00022729"/>
    </source>
</evidence>
<evidence type="ECO:0000313" key="13">
    <source>
        <dbReference type="Proteomes" id="UP001308179"/>
    </source>
</evidence>
<comment type="subcellular location">
    <subcellularLocation>
        <location evidence="1">Membrane</location>
        <topology evidence="1">Multi-pass membrane protein</topology>
    </subcellularLocation>
</comment>
<dbReference type="InterPro" id="IPR053938">
    <property type="entry name" value="PTM1-like_N"/>
</dbReference>
<evidence type="ECO:0000259" key="10">
    <source>
        <dbReference type="Pfam" id="PF06814"/>
    </source>
</evidence>
<evidence type="ECO:0000256" key="5">
    <source>
        <dbReference type="ARBA" id="ARBA00022989"/>
    </source>
</evidence>
<dbReference type="PANTHER" id="PTHR21229:SF1">
    <property type="entry name" value="GH17801P"/>
    <property type="match status" value="1"/>
</dbReference>
<feature type="compositionally biased region" description="Basic and acidic residues" evidence="7">
    <location>
        <begin position="505"/>
        <end position="515"/>
    </location>
</feature>
<feature type="compositionally biased region" description="Basic and acidic residues" evidence="7">
    <location>
        <begin position="583"/>
        <end position="607"/>
    </location>
</feature>
<dbReference type="Proteomes" id="UP001308179">
    <property type="component" value="Unassembled WGS sequence"/>
</dbReference>
<dbReference type="Pfam" id="PF06814">
    <property type="entry name" value="GOST_TM"/>
    <property type="match status" value="1"/>
</dbReference>
<feature type="chain" id="PRO_5045200383" evidence="9">
    <location>
        <begin position="23"/>
        <end position="875"/>
    </location>
</feature>
<evidence type="ECO:0000256" key="8">
    <source>
        <dbReference type="SAM" id="Phobius"/>
    </source>
</evidence>
<keyword evidence="13" id="KW-1185">Reference proteome</keyword>
<name>A0ABR0LHC3_9PEZI</name>
<feature type="compositionally biased region" description="Basic and acidic residues" evidence="7">
    <location>
        <begin position="695"/>
        <end position="709"/>
    </location>
</feature>
<feature type="transmembrane region" description="Helical" evidence="8">
    <location>
        <begin position="262"/>
        <end position="291"/>
    </location>
</feature>
<proteinExistence type="inferred from homology"/>
<gene>
    <name evidence="12" type="primary">PTM1</name>
    <name evidence="12" type="ORF">LTR32_000461</name>
</gene>
<feature type="compositionally biased region" description="Polar residues" evidence="7">
    <location>
        <begin position="827"/>
        <end position="847"/>
    </location>
</feature>
<evidence type="ECO:0000259" key="11">
    <source>
        <dbReference type="Pfam" id="PF21902"/>
    </source>
</evidence>
<evidence type="ECO:0000256" key="9">
    <source>
        <dbReference type="SAM" id="SignalP"/>
    </source>
</evidence>
<feature type="region of interest" description="Disordered" evidence="7">
    <location>
        <begin position="478"/>
        <end position="533"/>
    </location>
</feature>
<protein>
    <submittedName>
        <fullName evidence="12">Membrane protein ptm1</fullName>
    </submittedName>
</protein>
<comment type="caution">
    <text evidence="12">The sequence shown here is derived from an EMBL/GenBank/DDBJ whole genome shotgun (WGS) entry which is preliminary data.</text>
</comment>
<reference evidence="12 13" key="1">
    <citation type="submission" date="2023-08" db="EMBL/GenBank/DDBJ databases">
        <title>Black Yeasts Isolated from many extreme environments.</title>
        <authorList>
            <person name="Coleine C."/>
            <person name="Stajich J.E."/>
            <person name="Selbmann L."/>
        </authorList>
    </citation>
    <scope>NUCLEOTIDE SEQUENCE [LARGE SCALE GENOMIC DNA]</scope>
    <source>
        <strain evidence="12 13">CCFEE 5386</strain>
    </source>
</reference>
<feature type="region of interest" description="Disordered" evidence="7">
    <location>
        <begin position="582"/>
        <end position="875"/>
    </location>
</feature>
<feature type="compositionally biased region" description="Polar residues" evidence="7">
    <location>
        <begin position="715"/>
        <end position="745"/>
    </location>
</feature>
<comment type="similarity">
    <text evidence="2">Belongs to the LU7TM family.</text>
</comment>
<feature type="transmembrane region" description="Helical" evidence="8">
    <location>
        <begin position="419"/>
        <end position="440"/>
    </location>
</feature>
<dbReference type="InterPro" id="IPR009637">
    <property type="entry name" value="GPR107/GPR108-like"/>
</dbReference>
<evidence type="ECO:0000256" key="2">
    <source>
        <dbReference type="ARBA" id="ARBA00007883"/>
    </source>
</evidence>
<feature type="transmembrane region" description="Helical" evidence="8">
    <location>
        <begin position="303"/>
        <end position="322"/>
    </location>
</feature>
<keyword evidence="3 8" id="KW-0812">Transmembrane</keyword>
<feature type="signal peptide" evidence="9">
    <location>
        <begin position="1"/>
        <end position="22"/>
    </location>
</feature>
<keyword evidence="5 8" id="KW-1133">Transmembrane helix</keyword>
<feature type="compositionally biased region" description="Basic and acidic residues" evidence="7">
    <location>
        <begin position="775"/>
        <end position="792"/>
    </location>
</feature>
<keyword evidence="6 8" id="KW-0472">Membrane</keyword>
<evidence type="ECO:0000256" key="3">
    <source>
        <dbReference type="ARBA" id="ARBA00022692"/>
    </source>
</evidence>
<keyword evidence="4 9" id="KW-0732">Signal</keyword>
<dbReference type="PANTHER" id="PTHR21229">
    <property type="entry name" value="LUNG SEVEN TRANSMEMBRANE RECEPTOR"/>
    <property type="match status" value="1"/>
</dbReference>
<dbReference type="EMBL" id="JAVRRR010000012">
    <property type="protein sequence ID" value="KAK5148211.1"/>
    <property type="molecule type" value="Genomic_DNA"/>
</dbReference>
<evidence type="ECO:0000256" key="7">
    <source>
        <dbReference type="SAM" id="MobiDB-lite"/>
    </source>
</evidence>
<dbReference type="InterPro" id="IPR053937">
    <property type="entry name" value="GOST_TM"/>
</dbReference>
<feature type="domain" description="GOST seven transmembrane" evidence="10">
    <location>
        <begin position="196"/>
        <end position="447"/>
    </location>
</feature>
<evidence type="ECO:0000256" key="1">
    <source>
        <dbReference type="ARBA" id="ARBA00004141"/>
    </source>
</evidence>
<organism evidence="12 13">
    <name type="scientific">Rachicladosporium monterosium</name>
    <dbReference type="NCBI Taxonomy" id="1507873"/>
    <lineage>
        <taxon>Eukaryota</taxon>
        <taxon>Fungi</taxon>
        <taxon>Dikarya</taxon>
        <taxon>Ascomycota</taxon>
        <taxon>Pezizomycotina</taxon>
        <taxon>Dothideomycetes</taxon>
        <taxon>Dothideomycetidae</taxon>
        <taxon>Cladosporiales</taxon>
        <taxon>Cladosporiaceae</taxon>
        <taxon>Rachicladosporium</taxon>
    </lineage>
</organism>
<feature type="domain" description="PTM1-like N-terminal" evidence="11">
    <location>
        <begin position="34"/>
        <end position="184"/>
    </location>
</feature>
<accession>A0ABR0LHC3</accession>
<feature type="transmembrane region" description="Helical" evidence="8">
    <location>
        <begin position="199"/>
        <end position="219"/>
    </location>
</feature>